<comment type="caution">
    <text evidence="5">The sequence shown here is derived from an EMBL/GenBank/DDBJ whole genome shotgun (WGS) entry which is preliminary data.</text>
</comment>
<feature type="region of interest" description="Disordered" evidence="4">
    <location>
        <begin position="1"/>
        <end position="56"/>
    </location>
</feature>
<keyword evidence="3" id="KW-0539">Nucleus</keyword>
<feature type="compositionally biased region" description="Acidic residues" evidence="4">
    <location>
        <begin position="320"/>
        <end position="337"/>
    </location>
</feature>
<dbReference type="GO" id="GO:0006383">
    <property type="term" value="P:transcription by RNA polymerase III"/>
    <property type="evidence" value="ECO:0007669"/>
    <property type="project" value="InterPro"/>
</dbReference>
<gene>
    <name evidence="5" type="ORF">NXF25_018718</name>
</gene>
<dbReference type="GO" id="GO:0005666">
    <property type="term" value="C:RNA polymerase III complex"/>
    <property type="evidence" value="ECO:0007669"/>
    <property type="project" value="TreeGrafter"/>
</dbReference>
<feature type="compositionally biased region" description="Basic residues" evidence="4">
    <location>
        <begin position="239"/>
        <end position="258"/>
    </location>
</feature>
<feature type="compositionally biased region" description="Basic and acidic residues" evidence="4">
    <location>
        <begin position="259"/>
        <end position="279"/>
    </location>
</feature>
<dbReference type="PANTHER" id="PTHR15367">
    <property type="entry name" value="DNA-DIRECTED RNA POLYMERASE III"/>
    <property type="match status" value="1"/>
</dbReference>
<keyword evidence="6" id="KW-1185">Reference proteome</keyword>
<evidence type="ECO:0000256" key="1">
    <source>
        <dbReference type="ARBA" id="ARBA00004123"/>
    </source>
</evidence>
<evidence type="ECO:0000256" key="4">
    <source>
        <dbReference type="SAM" id="MobiDB-lite"/>
    </source>
</evidence>
<evidence type="ECO:0000313" key="5">
    <source>
        <dbReference type="EMBL" id="KAK9391388.1"/>
    </source>
</evidence>
<evidence type="ECO:0000313" key="6">
    <source>
        <dbReference type="Proteomes" id="UP001474421"/>
    </source>
</evidence>
<reference evidence="5 6" key="1">
    <citation type="journal article" date="2024" name="Proc. Natl. Acad. Sci. U.S.A.">
        <title>The genetic regulatory architecture and epigenomic basis for age-related changes in rattlesnake venom.</title>
        <authorList>
            <person name="Hogan M.P."/>
            <person name="Holding M.L."/>
            <person name="Nystrom G.S."/>
            <person name="Colston T.J."/>
            <person name="Bartlett D.A."/>
            <person name="Mason A.J."/>
            <person name="Ellsworth S.A."/>
            <person name="Rautsaw R.M."/>
            <person name="Lawrence K.C."/>
            <person name="Strickland J.L."/>
            <person name="He B."/>
            <person name="Fraser P."/>
            <person name="Margres M.J."/>
            <person name="Gilbert D.M."/>
            <person name="Gibbs H.L."/>
            <person name="Parkinson C.L."/>
            <person name="Rokyta D.R."/>
        </authorList>
    </citation>
    <scope>NUCLEOTIDE SEQUENCE [LARGE SCALE GENOMIC DNA]</scope>
    <source>
        <strain evidence="5">DRR0105</strain>
    </source>
</reference>
<dbReference type="Pfam" id="PF11705">
    <property type="entry name" value="RNA_pol_3_Rpc31"/>
    <property type="match status" value="1"/>
</dbReference>
<dbReference type="EMBL" id="JAOTOJ010000019">
    <property type="protein sequence ID" value="KAK9391388.1"/>
    <property type="molecule type" value="Genomic_DNA"/>
</dbReference>
<dbReference type="Proteomes" id="UP001474421">
    <property type="component" value="Unassembled WGS sequence"/>
</dbReference>
<evidence type="ECO:0000256" key="2">
    <source>
        <dbReference type="ARBA" id="ARBA00008352"/>
    </source>
</evidence>
<comment type="subcellular location">
    <subcellularLocation>
        <location evidence="1">Nucleus</location>
    </subcellularLocation>
</comment>
<sequence length="337" mass="37474">MMGTERTSERLSGSGVPATRLLLAPFHQRGHAPSSASSPGPAATGKRLRPFEQAPPFRTSRIEPCLSRLSLTGCPSRGSALSNVEYPASAARVPFAAPADRREIRARKSSAGSDLVHLMAGRGGRGRGRGGGHMTFNVEAVGIGKGEALPPPTLKPSPLFPPLEYKPLLLQSGEEVEYMLALKQELRGAMKNLPYFIKPLAPKKDIERYSDKYQTTGPTDNTMEWNPDWKQLPPELKIRVQKTRKQRRAVPAPKHKPKAPAEKEEAIKKLETLEKKEEEVTSEEEEEKEEGEEGKEEEEEGYDEEEFEEETDYIMSYFDNGEDFGGDSDDNMDEAVY</sequence>
<feature type="compositionally biased region" description="Polar residues" evidence="4">
    <location>
        <begin position="212"/>
        <end position="224"/>
    </location>
</feature>
<organism evidence="5 6">
    <name type="scientific">Crotalus adamanteus</name>
    <name type="common">Eastern diamondback rattlesnake</name>
    <dbReference type="NCBI Taxonomy" id="8729"/>
    <lineage>
        <taxon>Eukaryota</taxon>
        <taxon>Metazoa</taxon>
        <taxon>Chordata</taxon>
        <taxon>Craniata</taxon>
        <taxon>Vertebrata</taxon>
        <taxon>Euteleostomi</taxon>
        <taxon>Lepidosauria</taxon>
        <taxon>Squamata</taxon>
        <taxon>Bifurcata</taxon>
        <taxon>Unidentata</taxon>
        <taxon>Episquamata</taxon>
        <taxon>Toxicofera</taxon>
        <taxon>Serpentes</taxon>
        <taxon>Colubroidea</taxon>
        <taxon>Viperidae</taxon>
        <taxon>Crotalinae</taxon>
        <taxon>Crotalus</taxon>
    </lineage>
</organism>
<dbReference type="AlphaFoldDB" id="A0AAW1ANP9"/>
<protein>
    <submittedName>
        <fullName evidence="5">DNA-directed RNA polymerase III subunit RPC7-like</fullName>
    </submittedName>
</protein>
<comment type="similarity">
    <text evidence="2">Belongs to the eukaryotic RPC7 RNA polymerase subunit family.</text>
</comment>
<keyword evidence="5" id="KW-0804">Transcription</keyword>
<name>A0AAW1ANP9_CROAD</name>
<proteinExistence type="inferred from homology"/>
<feature type="compositionally biased region" description="Acidic residues" evidence="4">
    <location>
        <begin position="280"/>
        <end position="312"/>
    </location>
</feature>
<dbReference type="PANTHER" id="PTHR15367:SF4">
    <property type="entry name" value="DNA-DIRECTED RNA POLYMERASE III SUBUNIT RPC7-LIKE"/>
    <property type="match status" value="1"/>
</dbReference>
<evidence type="ECO:0000256" key="3">
    <source>
        <dbReference type="ARBA" id="ARBA00023242"/>
    </source>
</evidence>
<feature type="compositionally biased region" description="Low complexity" evidence="4">
    <location>
        <begin position="32"/>
        <end position="43"/>
    </location>
</feature>
<keyword evidence="5" id="KW-0240">DNA-directed RNA polymerase</keyword>
<dbReference type="InterPro" id="IPR024661">
    <property type="entry name" value="RNA_pol_III_Rpc31"/>
</dbReference>
<accession>A0AAW1ANP9</accession>
<feature type="region of interest" description="Disordered" evidence="4">
    <location>
        <begin position="209"/>
        <end position="337"/>
    </location>
</feature>